<dbReference type="EMBL" id="JAUPFM010000014">
    <property type="protein sequence ID" value="KAK2830202.1"/>
    <property type="molecule type" value="Genomic_DNA"/>
</dbReference>
<evidence type="ECO:0000313" key="1">
    <source>
        <dbReference type="EMBL" id="KAK2830202.1"/>
    </source>
</evidence>
<keyword evidence="2" id="KW-1185">Reference proteome</keyword>
<dbReference type="Proteomes" id="UP001187415">
    <property type="component" value="Unassembled WGS sequence"/>
</dbReference>
<protein>
    <submittedName>
        <fullName evidence="1">Uncharacterized protein</fullName>
    </submittedName>
</protein>
<sequence>MGGDVSRYCQAPLSRKSFSLRGTVWRLFSVNTQQRAWKNPTTTINHSGRTWTSSHSHTSLCLLKLQRLKTGTEADQLSSCDQDYLAQRDRPLETNTKLPFATAPELFPDPDRGIYSLAGRYFAFKYKKKMEKKDPQMRS</sequence>
<comment type="caution">
    <text evidence="1">The sequence shown here is derived from an EMBL/GenBank/DDBJ whole genome shotgun (WGS) entry which is preliminary data.</text>
</comment>
<name>A0AA88M6L0_CHASR</name>
<reference evidence="1" key="1">
    <citation type="submission" date="2023-07" db="EMBL/GenBank/DDBJ databases">
        <title>Chromosome-level Genome Assembly of Striped Snakehead (Channa striata).</title>
        <authorList>
            <person name="Liu H."/>
        </authorList>
    </citation>
    <scope>NUCLEOTIDE SEQUENCE</scope>
    <source>
        <strain evidence="1">Gz</strain>
        <tissue evidence="1">Muscle</tissue>
    </source>
</reference>
<evidence type="ECO:0000313" key="2">
    <source>
        <dbReference type="Proteomes" id="UP001187415"/>
    </source>
</evidence>
<gene>
    <name evidence="1" type="ORF">Q5P01_018133</name>
</gene>
<dbReference type="AlphaFoldDB" id="A0AA88M6L0"/>
<proteinExistence type="predicted"/>
<accession>A0AA88M6L0</accession>
<organism evidence="1 2">
    <name type="scientific">Channa striata</name>
    <name type="common">Snakehead murrel</name>
    <name type="synonym">Ophicephalus striatus</name>
    <dbReference type="NCBI Taxonomy" id="64152"/>
    <lineage>
        <taxon>Eukaryota</taxon>
        <taxon>Metazoa</taxon>
        <taxon>Chordata</taxon>
        <taxon>Craniata</taxon>
        <taxon>Vertebrata</taxon>
        <taxon>Euteleostomi</taxon>
        <taxon>Actinopterygii</taxon>
        <taxon>Neopterygii</taxon>
        <taxon>Teleostei</taxon>
        <taxon>Neoteleostei</taxon>
        <taxon>Acanthomorphata</taxon>
        <taxon>Anabantaria</taxon>
        <taxon>Anabantiformes</taxon>
        <taxon>Channoidei</taxon>
        <taxon>Channidae</taxon>
        <taxon>Channa</taxon>
    </lineage>
</organism>